<dbReference type="Pfam" id="PF01602">
    <property type="entry name" value="Adaptin_N"/>
    <property type="match status" value="1"/>
</dbReference>
<dbReference type="PANTHER" id="PTHR10635:SF0">
    <property type="entry name" value="COATOMER SUBUNIT BETA"/>
    <property type="match status" value="1"/>
</dbReference>
<dbReference type="AlphaFoldDB" id="X6NG64"/>
<sequence>MSVVERTCPLLLSGIDGDNTPKMDELSKKLESGNDNEKIEALKEIIHCVITGIEMSRLTMQVIKFCLRSRDHRIKKLLQIYWEVLDKKYPNSDKLKPEIILVCNHLLNDLKHPNEYIRGSTCRLLCRISEPEILEQLVPQVLANLEHRNSYVRKNAVLALMRIYALHNELVPDAPQRVYEFLMKEGNPLAKRNAFLMLANCDLRNALDFFLTVNDKIGSYSETMQTSILELMRKVCRQLPVPKSIFVKCAAYLLDSSSNAVVYEAANTLLSLTPLDSAINRALEAYARLLQSESDQNIKIVVINRLDSLKRRYDRNLRFVLMDILRALSTPNLDIRTKILALVLELSSPQNIEDIIGVLKKELVSANAEADPQITLYRGKLVETMHQCAVKFPQVAPQVVHLLMNHLDANVIMFVKEMLQDYHDLQESILQKLLENFAEISDEMVSRTALWIIGEYAQTKELIATSIDAIMRALGDLPLHTNESNEEEGKCKSNLLII</sequence>
<evidence type="ECO:0000313" key="2">
    <source>
        <dbReference type="EMBL" id="ETO25320.1"/>
    </source>
</evidence>
<name>X6NG64_RETFI</name>
<dbReference type="Gene3D" id="1.25.10.10">
    <property type="entry name" value="Leucine-rich Repeat Variant"/>
    <property type="match status" value="1"/>
</dbReference>
<dbReference type="GO" id="GO:0030126">
    <property type="term" value="C:COPI vesicle coat"/>
    <property type="evidence" value="ECO:0007669"/>
    <property type="project" value="TreeGrafter"/>
</dbReference>
<proteinExistence type="predicted"/>
<dbReference type="OrthoDB" id="10261439at2759"/>
<dbReference type="Proteomes" id="UP000023152">
    <property type="component" value="Unassembled WGS sequence"/>
</dbReference>
<dbReference type="GO" id="GO:0006888">
    <property type="term" value="P:endoplasmic reticulum to Golgi vesicle-mediated transport"/>
    <property type="evidence" value="ECO:0007669"/>
    <property type="project" value="TreeGrafter"/>
</dbReference>
<organism evidence="2 3">
    <name type="scientific">Reticulomyxa filosa</name>
    <dbReference type="NCBI Taxonomy" id="46433"/>
    <lineage>
        <taxon>Eukaryota</taxon>
        <taxon>Sar</taxon>
        <taxon>Rhizaria</taxon>
        <taxon>Retaria</taxon>
        <taxon>Foraminifera</taxon>
        <taxon>Monothalamids</taxon>
        <taxon>Reticulomyxidae</taxon>
        <taxon>Reticulomyxa</taxon>
    </lineage>
</organism>
<dbReference type="OMA" id="QHANEYV"/>
<accession>X6NG64</accession>
<protein>
    <submittedName>
        <fullName evidence="2">Coatomer protein complex, subunit beta 1</fullName>
    </submittedName>
</protein>
<dbReference type="InterPro" id="IPR011989">
    <property type="entry name" value="ARM-like"/>
</dbReference>
<comment type="caution">
    <text evidence="2">The sequence shown here is derived from an EMBL/GenBank/DDBJ whole genome shotgun (WGS) entry which is preliminary data.</text>
</comment>
<feature type="domain" description="Clathrin/coatomer adaptor adaptin-like N-terminal" evidence="1">
    <location>
        <begin position="23"/>
        <end position="476"/>
    </location>
</feature>
<dbReference type="GO" id="GO:0006891">
    <property type="term" value="P:intra-Golgi vesicle-mediated transport"/>
    <property type="evidence" value="ECO:0007669"/>
    <property type="project" value="TreeGrafter"/>
</dbReference>
<keyword evidence="3" id="KW-1185">Reference proteome</keyword>
<dbReference type="EMBL" id="ASPP01008629">
    <property type="protein sequence ID" value="ETO25320.1"/>
    <property type="molecule type" value="Genomic_DNA"/>
</dbReference>
<dbReference type="GO" id="GO:0006886">
    <property type="term" value="P:intracellular protein transport"/>
    <property type="evidence" value="ECO:0007669"/>
    <property type="project" value="InterPro"/>
</dbReference>
<gene>
    <name evidence="2" type="ORF">RFI_11817</name>
</gene>
<dbReference type="InterPro" id="IPR016024">
    <property type="entry name" value="ARM-type_fold"/>
</dbReference>
<evidence type="ECO:0000259" key="1">
    <source>
        <dbReference type="Pfam" id="PF01602"/>
    </source>
</evidence>
<dbReference type="SUPFAM" id="SSF48371">
    <property type="entry name" value="ARM repeat"/>
    <property type="match status" value="1"/>
</dbReference>
<dbReference type="InterPro" id="IPR016460">
    <property type="entry name" value="COPB1"/>
</dbReference>
<reference evidence="2 3" key="1">
    <citation type="journal article" date="2013" name="Curr. Biol.">
        <title>The Genome of the Foraminiferan Reticulomyxa filosa.</title>
        <authorList>
            <person name="Glockner G."/>
            <person name="Hulsmann N."/>
            <person name="Schleicher M."/>
            <person name="Noegel A.A."/>
            <person name="Eichinger L."/>
            <person name="Gallinger C."/>
            <person name="Pawlowski J."/>
            <person name="Sierra R."/>
            <person name="Euteneuer U."/>
            <person name="Pillet L."/>
            <person name="Moustafa A."/>
            <person name="Platzer M."/>
            <person name="Groth M."/>
            <person name="Szafranski K."/>
            <person name="Schliwa M."/>
        </authorList>
    </citation>
    <scope>NUCLEOTIDE SEQUENCE [LARGE SCALE GENOMIC DNA]</scope>
</reference>
<evidence type="ECO:0000313" key="3">
    <source>
        <dbReference type="Proteomes" id="UP000023152"/>
    </source>
</evidence>
<dbReference type="PANTHER" id="PTHR10635">
    <property type="entry name" value="COATOMER SUBUNIT BETA"/>
    <property type="match status" value="1"/>
</dbReference>
<dbReference type="InterPro" id="IPR002553">
    <property type="entry name" value="Clathrin/coatomer_adapt-like_N"/>
</dbReference>